<comment type="similarity">
    <text evidence="1">Belongs to the glycosyl hydrolase 29 family.</text>
</comment>
<dbReference type="InterPro" id="IPR000933">
    <property type="entry name" value="Glyco_hydro_29"/>
</dbReference>
<dbReference type="GO" id="GO:0004560">
    <property type="term" value="F:alpha-L-fucosidase activity"/>
    <property type="evidence" value="ECO:0007669"/>
    <property type="project" value="InterPro"/>
</dbReference>
<proteinExistence type="inferred from homology"/>
<dbReference type="PANTHER" id="PTHR10030:SF37">
    <property type="entry name" value="ALPHA-L-FUCOSIDASE-RELATED"/>
    <property type="match status" value="1"/>
</dbReference>
<dbReference type="RefSeq" id="WP_133466884.1">
    <property type="nucleotide sequence ID" value="NZ_SNWI01000012.1"/>
</dbReference>
<evidence type="ECO:0000313" key="8">
    <source>
        <dbReference type="EMBL" id="TDN96345.1"/>
    </source>
</evidence>
<dbReference type="InterPro" id="IPR017853">
    <property type="entry name" value="GH"/>
</dbReference>
<keyword evidence="3 6" id="KW-0732">Signal</keyword>
<protein>
    <recommendedName>
        <fullName evidence="2">alpha-L-fucosidase</fullName>
        <ecNumber evidence="2">3.2.1.51</ecNumber>
    </recommendedName>
</protein>
<dbReference type="AlphaFoldDB" id="A0A4R6GPH3"/>
<dbReference type="GO" id="GO:0006004">
    <property type="term" value="P:fucose metabolic process"/>
    <property type="evidence" value="ECO:0007669"/>
    <property type="project" value="TreeGrafter"/>
</dbReference>
<accession>A0A4R6GPH3</accession>
<evidence type="ECO:0000313" key="9">
    <source>
        <dbReference type="Proteomes" id="UP000294848"/>
    </source>
</evidence>
<evidence type="ECO:0000256" key="4">
    <source>
        <dbReference type="ARBA" id="ARBA00022801"/>
    </source>
</evidence>
<dbReference type="Proteomes" id="UP000294848">
    <property type="component" value="Unassembled WGS sequence"/>
</dbReference>
<feature type="domain" description="Glycoside hydrolase family 29 N-terminal" evidence="7">
    <location>
        <begin position="39"/>
        <end position="334"/>
    </location>
</feature>
<evidence type="ECO:0000256" key="2">
    <source>
        <dbReference type="ARBA" id="ARBA00012662"/>
    </source>
</evidence>
<sequence length="343" mass="38450">MKTKLLLFLSLSLLLGCASNKANNYTQKIDDNTRAEQIKAMEFGMFICWSFSTFSGQEWTPTLDKDASYFKASGCDTDQWCKLAKDAGMQYILFLTKHHDGFCLWDTKTSEKKVTNSPLGIDVLAKLRKSCDKYGIKLALYFSEGDWNWEGAVDGKGWKNGIGINPEMKKAQLKELVSQYGPIEFFWMDHAVGDGGLSHQETVEWIHQFQPNCFVGFNHGEPAGRLSLRERGTPGPIGDPSTTKYNKDAEANYKGYLAAEFTYPILPAHEGGAAWFYSLPKHDNLCLPAEKVYADYLGAKKFGNIFSINIGPNYEGKIREIDVKTLQQVGKYISGELPPPDVN</sequence>
<dbReference type="GO" id="GO:0016139">
    <property type="term" value="P:glycoside catabolic process"/>
    <property type="evidence" value="ECO:0007669"/>
    <property type="project" value="TreeGrafter"/>
</dbReference>
<dbReference type="EC" id="3.2.1.51" evidence="2"/>
<evidence type="ECO:0000259" key="7">
    <source>
        <dbReference type="Pfam" id="PF01120"/>
    </source>
</evidence>
<evidence type="ECO:0000256" key="6">
    <source>
        <dbReference type="SAM" id="SignalP"/>
    </source>
</evidence>
<dbReference type="Gene3D" id="3.20.20.80">
    <property type="entry name" value="Glycosidases"/>
    <property type="match status" value="1"/>
</dbReference>
<dbReference type="PROSITE" id="PS51257">
    <property type="entry name" value="PROKAR_LIPOPROTEIN"/>
    <property type="match status" value="1"/>
</dbReference>
<dbReference type="Pfam" id="PF01120">
    <property type="entry name" value="Alpha_L_fucos"/>
    <property type="match status" value="1"/>
</dbReference>
<evidence type="ECO:0000256" key="5">
    <source>
        <dbReference type="ARBA" id="ARBA00023295"/>
    </source>
</evidence>
<evidence type="ECO:0000256" key="1">
    <source>
        <dbReference type="ARBA" id="ARBA00007951"/>
    </source>
</evidence>
<feature type="chain" id="PRO_5020840382" description="alpha-L-fucosidase" evidence="6">
    <location>
        <begin position="25"/>
        <end position="343"/>
    </location>
</feature>
<feature type="signal peptide" evidence="6">
    <location>
        <begin position="1"/>
        <end position="24"/>
    </location>
</feature>
<reference evidence="8 9" key="1">
    <citation type="submission" date="2019-03" db="EMBL/GenBank/DDBJ databases">
        <title>Freshwater and sediment microbial communities from various areas in North America, analyzing microbe dynamics in response to fracking.</title>
        <authorList>
            <person name="Lamendella R."/>
        </authorList>
    </citation>
    <scope>NUCLEOTIDE SEQUENCE [LARGE SCALE GENOMIC DNA]</scope>
    <source>
        <strain evidence="8 9">114D</strain>
    </source>
</reference>
<organism evidence="8 9">
    <name type="scientific">Sunxiuqinia elliptica</name>
    <dbReference type="NCBI Taxonomy" id="655355"/>
    <lineage>
        <taxon>Bacteria</taxon>
        <taxon>Pseudomonadati</taxon>
        <taxon>Bacteroidota</taxon>
        <taxon>Bacteroidia</taxon>
        <taxon>Marinilabiliales</taxon>
        <taxon>Prolixibacteraceae</taxon>
        <taxon>Sunxiuqinia</taxon>
    </lineage>
</organism>
<gene>
    <name evidence="8" type="ORF">DET52_112172</name>
</gene>
<keyword evidence="5" id="KW-0326">Glycosidase</keyword>
<name>A0A4R6GPH3_9BACT</name>
<dbReference type="InterPro" id="IPR057739">
    <property type="entry name" value="Glyco_hydro_29_N"/>
</dbReference>
<dbReference type="GO" id="GO:0005764">
    <property type="term" value="C:lysosome"/>
    <property type="evidence" value="ECO:0007669"/>
    <property type="project" value="TreeGrafter"/>
</dbReference>
<dbReference type="SUPFAM" id="SSF51445">
    <property type="entry name" value="(Trans)glycosidases"/>
    <property type="match status" value="1"/>
</dbReference>
<comment type="caution">
    <text evidence="8">The sequence shown here is derived from an EMBL/GenBank/DDBJ whole genome shotgun (WGS) entry which is preliminary data.</text>
</comment>
<dbReference type="PANTHER" id="PTHR10030">
    <property type="entry name" value="ALPHA-L-FUCOSIDASE"/>
    <property type="match status" value="1"/>
</dbReference>
<dbReference type="EMBL" id="SNWI01000012">
    <property type="protein sequence ID" value="TDN96345.1"/>
    <property type="molecule type" value="Genomic_DNA"/>
</dbReference>
<dbReference type="SMART" id="SM00812">
    <property type="entry name" value="Alpha_L_fucos"/>
    <property type="match status" value="1"/>
</dbReference>
<dbReference type="OrthoDB" id="1389336at2"/>
<evidence type="ECO:0000256" key="3">
    <source>
        <dbReference type="ARBA" id="ARBA00022729"/>
    </source>
</evidence>
<keyword evidence="4" id="KW-0378">Hydrolase</keyword>